<evidence type="ECO:0000256" key="1">
    <source>
        <dbReference type="SAM" id="SignalP"/>
    </source>
</evidence>
<dbReference type="Proteomes" id="UP000664800">
    <property type="component" value="Unassembled WGS sequence"/>
</dbReference>
<dbReference type="Pfam" id="PF11604">
    <property type="entry name" value="CusF_Ec"/>
    <property type="match status" value="1"/>
</dbReference>
<name>A0A8I1MT93_THIA3</name>
<evidence type="ECO:0000313" key="2">
    <source>
        <dbReference type="EMBL" id="MBN8743366.1"/>
    </source>
</evidence>
<protein>
    <submittedName>
        <fullName evidence="2">Copper-binding protein</fullName>
    </submittedName>
</protein>
<gene>
    <name evidence="2" type="ORF">J0I24_03580</name>
</gene>
<feature type="signal peptide" evidence="1">
    <location>
        <begin position="1"/>
        <end position="23"/>
    </location>
</feature>
<evidence type="ECO:0000313" key="3">
    <source>
        <dbReference type="Proteomes" id="UP000664800"/>
    </source>
</evidence>
<feature type="chain" id="PRO_5034105866" evidence="1">
    <location>
        <begin position="24"/>
        <end position="128"/>
    </location>
</feature>
<proteinExistence type="predicted"/>
<dbReference type="InterPro" id="IPR021647">
    <property type="entry name" value="CusF_Ec"/>
</dbReference>
<reference evidence="2" key="1">
    <citation type="submission" date="2021-02" db="EMBL/GenBank/DDBJ databases">
        <title>Thiocyanate and organic carbon inputs drive convergent selection for specific autotrophic Afipia and Thiobacillus strains within complex microbiomes.</title>
        <authorList>
            <person name="Huddy R.J."/>
            <person name="Sachdeva R."/>
            <person name="Kadzinga F."/>
            <person name="Kantor R.S."/>
            <person name="Harrison S.T.L."/>
            <person name="Banfield J.F."/>
        </authorList>
    </citation>
    <scope>NUCLEOTIDE SEQUENCE</scope>
    <source>
        <strain evidence="2">SCN18_13_7_16_R3_B_64_19</strain>
    </source>
</reference>
<organism evidence="2 3">
    <name type="scientific">Thiomonas arsenitoxydans (strain DSM 22701 / CIP 110005 / 3As)</name>
    <dbReference type="NCBI Taxonomy" id="426114"/>
    <lineage>
        <taxon>Bacteria</taxon>
        <taxon>Pseudomonadati</taxon>
        <taxon>Pseudomonadota</taxon>
        <taxon>Betaproteobacteria</taxon>
        <taxon>Burkholderiales</taxon>
        <taxon>Thiomonas</taxon>
    </lineage>
</organism>
<keyword evidence="1" id="KW-0732">Signal</keyword>
<comment type="caution">
    <text evidence="2">The sequence shown here is derived from an EMBL/GenBank/DDBJ whole genome shotgun (WGS) entry which is preliminary data.</text>
</comment>
<dbReference type="EMBL" id="JAFKMR010000011">
    <property type="protein sequence ID" value="MBN8743366.1"/>
    <property type="molecule type" value="Genomic_DNA"/>
</dbReference>
<dbReference type="InterPro" id="IPR042230">
    <property type="entry name" value="CusF_sf"/>
</dbReference>
<sequence>MNQSLKTCSLLALAAALCTPALAMQSHADHDHSTPEGMAQHMQMMQPAASGAQGEHQTEGVVRKIDAASGKITLRHGPIPALGMGAMTMNYRVRDKALLDGVKTGDTVEFSAQQIDGAYTVLTLKRKP</sequence>
<dbReference type="Gene3D" id="2.40.50.320">
    <property type="entry name" value="Copper binding periplasmic protein CusF"/>
    <property type="match status" value="1"/>
</dbReference>
<accession>A0A8I1MT93</accession>
<dbReference type="AlphaFoldDB" id="A0A8I1MT93"/>
<dbReference type="RefSeq" id="WP_276728049.1">
    <property type="nucleotide sequence ID" value="NZ_JAFKMR010000011.1"/>
</dbReference>